<reference evidence="13" key="1">
    <citation type="submission" date="2022-11" db="UniProtKB">
        <authorList>
            <consortium name="WormBaseParasite"/>
        </authorList>
    </citation>
    <scope>IDENTIFICATION</scope>
</reference>
<evidence type="ECO:0000256" key="5">
    <source>
        <dbReference type="ARBA" id="ARBA00022833"/>
    </source>
</evidence>
<evidence type="ECO:0000256" key="7">
    <source>
        <dbReference type="ARBA" id="ARBA00023125"/>
    </source>
</evidence>
<evidence type="ECO:0000256" key="8">
    <source>
        <dbReference type="ARBA" id="ARBA00023163"/>
    </source>
</evidence>
<keyword evidence="8" id="KW-0804">Transcription</keyword>
<keyword evidence="12" id="KW-1185">Reference proteome</keyword>
<dbReference type="SUPFAM" id="SSF57667">
    <property type="entry name" value="beta-beta-alpha zinc fingers"/>
    <property type="match status" value="1"/>
</dbReference>
<dbReference type="GO" id="GO:0008270">
    <property type="term" value="F:zinc ion binding"/>
    <property type="evidence" value="ECO:0007669"/>
    <property type="project" value="UniProtKB-KW"/>
</dbReference>
<dbReference type="PROSITE" id="PS00028">
    <property type="entry name" value="ZINC_FINGER_C2H2_1"/>
    <property type="match status" value="2"/>
</dbReference>
<evidence type="ECO:0000256" key="9">
    <source>
        <dbReference type="ARBA" id="ARBA00023242"/>
    </source>
</evidence>
<dbReference type="WBParaSite" id="nRc.2.0.1.t15291-RA">
    <property type="protein sequence ID" value="nRc.2.0.1.t15291-RA"/>
    <property type="gene ID" value="nRc.2.0.1.g15291"/>
</dbReference>
<evidence type="ECO:0000256" key="10">
    <source>
        <dbReference type="PROSITE-ProRule" id="PRU00042"/>
    </source>
</evidence>
<evidence type="ECO:0000256" key="2">
    <source>
        <dbReference type="ARBA" id="ARBA00022723"/>
    </source>
</evidence>
<keyword evidence="4 10" id="KW-0863">Zinc-finger</keyword>
<dbReference type="GO" id="GO:0003677">
    <property type="term" value="F:DNA binding"/>
    <property type="evidence" value="ECO:0007669"/>
    <property type="project" value="UniProtKB-KW"/>
</dbReference>
<evidence type="ECO:0000259" key="11">
    <source>
        <dbReference type="PROSITE" id="PS50157"/>
    </source>
</evidence>
<accession>A0A915IMU2</accession>
<dbReference type="Pfam" id="PF16622">
    <property type="entry name" value="zf-C2H2_11"/>
    <property type="match status" value="1"/>
</dbReference>
<dbReference type="PROSITE" id="PS50157">
    <property type="entry name" value="ZINC_FINGER_C2H2_2"/>
    <property type="match status" value="2"/>
</dbReference>
<dbReference type="GO" id="GO:0005634">
    <property type="term" value="C:nucleus"/>
    <property type="evidence" value="ECO:0007669"/>
    <property type="project" value="UniProtKB-SubCell"/>
</dbReference>
<keyword evidence="2" id="KW-0479">Metal-binding</keyword>
<evidence type="ECO:0000256" key="6">
    <source>
        <dbReference type="ARBA" id="ARBA00023015"/>
    </source>
</evidence>
<sequence>MVNFKLENLGGRDYCRREKSPNLKLENLDEEVADPLPPLLPDTPYNRRKRNAAAIKLGSVAALQCDRCDKKFAFHSGLRMHMKMVHSGFKFTCQYCGLNFTNGYAIHRHVNIVHNIS</sequence>
<keyword evidence="9" id="KW-0539">Nucleus</keyword>
<dbReference type="InterPro" id="IPR013087">
    <property type="entry name" value="Znf_C2H2_type"/>
</dbReference>
<feature type="domain" description="C2H2-type" evidence="11">
    <location>
        <begin position="91"/>
        <end position="117"/>
    </location>
</feature>
<evidence type="ECO:0000313" key="12">
    <source>
        <dbReference type="Proteomes" id="UP000887565"/>
    </source>
</evidence>
<evidence type="ECO:0000256" key="4">
    <source>
        <dbReference type="ARBA" id="ARBA00022771"/>
    </source>
</evidence>
<dbReference type="Proteomes" id="UP000887565">
    <property type="component" value="Unplaced"/>
</dbReference>
<proteinExistence type="predicted"/>
<evidence type="ECO:0000256" key="3">
    <source>
        <dbReference type="ARBA" id="ARBA00022737"/>
    </source>
</evidence>
<keyword evidence="3" id="KW-0677">Repeat</keyword>
<keyword evidence="5" id="KW-0862">Zinc</keyword>
<evidence type="ECO:0000256" key="1">
    <source>
        <dbReference type="ARBA" id="ARBA00004123"/>
    </source>
</evidence>
<dbReference type="InterPro" id="IPR041697">
    <property type="entry name" value="Znf-C2H2_11"/>
</dbReference>
<dbReference type="SMART" id="SM00355">
    <property type="entry name" value="ZnF_C2H2"/>
    <property type="match status" value="2"/>
</dbReference>
<keyword evidence="7" id="KW-0238">DNA-binding</keyword>
<dbReference type="Gene3D" id="3.30.160.60">
    <property type="entry name" value="Classic Zinc Finger"/>
    <property type="match status" value="1"/>
</dbReference>
<dbReference type="AlphaFoldDB" id="A0A915IMU2"/>
<dbReference type="Pfam" id="PF00096">
    <property type="entry name" value="zf-C2H2"/>
    <property type="match status" value="1"/>
</dbReference>
<name>A0A915IMU2_ROMCU</name>
<feature type="domain" description="C2H2-type" evidence="11">
    <location>
        <begin position="63"/>
        <end position="91"/>
    </location>
</feature>
<comment type="subcellular location">
    <subcellularLocation>
        <location evidence="1">Nucleus</location>
    </subcellularLocation>
</comment>
<keyword evidence="6" id="KW-0805">Transcription regulation</keyword>
<evidence type="ECO:0000313" key="13">
    <source>
        <dbReference type="WBParaSite" id="nRc.2.0.1.t15291-RA"/>
    </source>
</evidence>
<organism evidence="12 13">
    <name type="scientific">Romanomermis culicivorax</name>
    <name type="common">Nematode worm</name>
    <dbReference type="NCBI Taxonomy" id="13658"/>
    <lineage>
        <taxon>Eukaryota</taxon>
        <taxon>Metazoa</taxon>
        <taxon>Ecdysozoa</taxon>
        <taxon>Nematoda</taxon>
        <taxon>Enoplea</taxon>
        <taxon>Dorylaimia</taxon>
        <taxon>Mermithida</taxon>
        <taxon>Mermithoidea</taxon>
        <taxon>Mermithidae</taxon>
        <taxon>Romanomermis</taxon>
    </lineage>
</organism>
<dbReference type="InterPro" id="IPR036236">
    <property type="entry name" value="Znf_C2H2_sf"/>
</dbReference>
<protein>
    <submittedName>
        <fullName evidence="13">C2H2-type domain-containing protein</fullName>
    </submittedName>
</protein>